<evidence type="ECO:0000256" key="9">
    <source>
        <dbReference type="ARBA" id="ARBA00022833"/>
    </source>
</evidence>
<keyword evidence="8" id="KW-0479">Metal-binding</keyword>
<reference evidence="14" key="1">
    <citation type="submission" date="2023-06" db="EMBL/GenBank/DDBJ databases">
        <title>Genome-scale phylogeny and comparative genomics of the fungal order Sordariales.</title>
        <authorList>
            <consortium name="Lawrence Berkeley National Laboratory"/>
            <person name="Hensen N."/>
            <person name="Bonometti L."/>
            <person name="Westerberg I."/>
            <person name="Brannstrom I.O."/>
            <person name="Guillou S."/>
            <person name="Cros-Aarteil S."/>
            <person name="Calhoun S."/>
            <person name="Haridas S."/>
            <person name="Kuo A."/>
            <person name="Mondo S."/>
            <person name="Pangilinan J."/>
            <person name="Riley R."/>
            <person name="LaButti K."/>
            <person name="Andreopoulos B."/>
            <person name="Lipzen A."/>
            <person name="Chen C."/>
            <person name="Yanf M."/>
            <person name="Daum C."/>
            <person name="Ng V."/>
            <person name="Clum A."/>
            <person name="Steindorff A."/>
            <person name="Ohm R."/>
            <person name="Martin F."/>
            <person name="Silar P."/>
            <person name="Natvig D."/>
            <person name="Lalanne C."/>
            <person name="Gautier V."/>
            <person name="Ament-velasquez S.L."/>
            <person name="Kruys A."/>
            <person name="Hutchinson M.I."/>
            <person name="Powell A.J."/>
            <person name="Barry K."/>
            <person name="Miller A.N."/>
            <person name="Grigoriev I.V."/>
            <person name="Debuchy R."/>
            <person name="Gladieux P."/>
            <person name="Thoren M.H."/>
            <person name="Johannesson H."/>
        </authorList>
    </citation>
    <scope>NUCLEOTIDE SEQUENCE</scope>
    <source>
        <strain evidence="14">SMH3391-2</strain>
    </source>
</reference>
<keyword evidence="10" id="KW-0413">Isomerase</keyword>
<evidence type="ECO:0000259" key="13">
    <source>
        <dbReference type="PROSITE" id="PS50280"/>
    </source>
</evidence>
<evidence type="ECO:0000256" key="2">
    <source>
        <dbReference type="ARBA" id="ARBA00001947"/>
    </source>
</evidence>
<gene>
    <name evidence="14" type="ORF">B0T17DRAFT_599586</name>
</gene>
<dbReference type="GO" id="GO:0008270">
    <property type="term" value="F:zinc ion binding"/>
    <property type="evidence" value="ECO:0007669"/>
    <property type="project" value="InterPro"/>
</dbReference>
<dbReference type="GO" id="GO:0004476">
    <property type="term" value="F:mannose-6-phosphate isomerase activity"/>
    <property type="evidence" value="ECO:0007669"/>
    <property type="project" value="UniProtKB-EC"/>
</dbReference>
<dbReference type="GO" id="GO:0009298">
    <property type="term" value="P:GDP-mannose biosynthetic process"/>
    <property type="evidence" value="ECO:0007669"/>
    <property type="project" value="InterPro"/>
</dbReference>
<accession>A0AA39X0G8</accession>
<dbReference type="PRINTS" id="PR00714">
    <property type="entry name" value="MAN6PISMRASE"/>
</dbReference>
<dbReference type="EC" id="5.3.1.8" evidence="6"/>
<keyword evidence="15" id="KW-1185">Reference proteome</keyword>
<dbReference type="Pfam" id="PF00856">
    <property type="entry name" value="SET"/>
    <property type="match status" value="1"/>
</dbReference>
<dbReference type="EMBL" id="JAULSR010000003">
    <property type="protein sequence ID" value="KAK0624985.1"/>
    <property type="molecule type" value="Genomic_DNA"/>
</dbReference>
<evidence type="ECO:0000256" key="6">
    <source>
        <dbReference type="ARBA" id="ARBA00011956"/>
    </source>
</evidence>
<dbReference type="NCBIfam" id="TIGR00218">
    <property type="entry name" value="manA"/>
    <property type="match status" value="1"/>
</dbReference>
<evidence type="ECO:0000256" key="3">
    <source>
        <dbReference type="ARBA" id="ARBA00002564"/>
    </source>
</evidence>
<dbReference type="SUPFAM" id="SSF51182">
    <property type="entry name" value="RmlC-like cupins"/>
    <property type="match status" value="1"/>
</dbReference>
<feature type="domain" description="SET" evidence="13">
    <location>
        <begin position="440"/>
        <end position="587"/>
    </location>
</feature>
<evidence type="ECO:0000256" key="11">
    <source>
        <dbReference type="ARBA" id="ARBA00029741"/>
    </source>
</evidence>
<comment type="cofactor">
    <cofactor evidence="2">
        <name>Zn(2+)</name>
        <dbReference type="ChEBI" id="CHEBI:29105"/>
    </cofactor>
</comment>
<evidence type="ECO:0000313" key="15">
    <source>
        <dbReference type="Proteomes" id="UP001174934"/>
    </source>
</evidence>
<dbReference type="InterPro" id="IPR046341">
    <property type="entry name" value="SET_dom_sf"/>
</dbReference>
<comment type="caution">
    <text evidence="14">The sequence shown here is derived from an EMBL/GenBank/DDBJ whole genome shotgun (WGS) entry which is preliminary data.</text>
</comment>
<proteinExistence type="inferred from homology"/>
<dbReference type="InterPro" id="IPR011051">
    <property type="entry name" value="RmlC_Cupin_sf"/>
</dbReference>
<dbReference type="Gene3D" id="2.170.270.10">
    <property type="entry name" value="SET domain"/>
    <property type="match status" value="1"/>
</dbReference>
<evidence type="ECO:0000256" key="4">
    <source>
        <dbReference type="ARBA" id="ARBA00004666"/>
    </source>
</evidence>
<dbReference type="Proteomes" id="UP001174934">
    <property type="component" value="Unassembled WGS sequence"/>
</dbReference>
<dbReference type="InterPro" id="IPR014710">
    <property type="entry name" value="RmlC-like_jellyroll"/>
</dbReference>
<dbReference type="AlphaFoldDB" id="A0AA39X0G8"/>
<dbReference type="PANTHER" id="PTHR10309:SF4">
    <property type="entry name" value="MANNOSE-6-PHOSPHATE ISOMERASE"/>
    <property type="match status" value="1"/>
</dbReference>
<protein>
    <recommendedName>
        <fullName evidence="7">Mannose-6-phosphate isomerase</fullName>
        <ecNumber evidence="6">5.3.1.8</ecNumber>
    </recommendedName>
    <alternativeName>
        <fullName evidence="11">Phosphohexomutase</fullName>
    </alternativeName>
    <alternativeName>
        <fullName evidence="12">Phosphomannose isomerase</fullName>
    </alternativeName>
</protein>
<comment type="function">
    <text evidence="3">Involved in the synthesis of the GDP-mannose and dolichol-phosphate-mannose required for a number of critical mannosyl transfer reactions.</text>
</comment>
<organism evidence="14 15">
    <name type="scientific">Bombardia bombarda</name>
    <dbReference type="NCBI Taxonomy" id="252184"/>
    <lineage>
        <taxon>Eukaryota</taxon>
        <taxon>Fungi</taxon>
        <taxon>Dikarya</taxon>
        <taxon>Ascomycota</taxon>
        <taxon>Pezizomycotina</taxon>
        <taxon>Sordariomycetes</taxon>
        <taxon>Sordariomycetidae</taxon>
        <taxon>Sordariales</taxon>
        <taxon>Lasiosphaeriaceae</taxon>
        <taxon>Bombardia</taxon>
    </lineage>
</organism>
<sequence>MMVDRVFQLTGTCNNYKWGKKGRDSLAAQLHAKTDPNFQIKDDERYSELWFGDYPKSPARVLKTGELLKDVLDKNPEILLGKKVIEELGAQLPYLPKILSIDKALQLQIHPNKALAAKLHAHDPAQFTDPNHKPEIAIVLDRFETFAGFKPLASIQPLFLCLPVLGHFVPAGANPHAWTDDTLREVVRALLKADDRLVQTVQEALLATPREKLGEAGYILDLLPRLQEQHGATDAGSLVALLLMNFLDLGPGEAVFIPADGIHAYLSGNIVECMARSDNVLCLGFCPRGERDDVDLFADTVRFEGAHSVGDVYLPGVKTSKTVLGALLFITHIKTSTASDQASNNEQCGWGLPRSPLQSDRICFNENTSSDPSQWAPWTHKPHCIPAADIPWCIFTNAAVPNKHGISIITTPEIAADSLDLLSHSFSLPFHAPEKLYKTRPYEVRDVPGKGRGAVATQRIEKDRVILIDHATILATIEYPADVMREEVRDLMDRGVMQLSEPWKVTSLARKDREEDDVSEMEDVLVTNSFVVKVGPENYMALFPDLARVNHACNPNAFIHFSEKTLGMTVWSSRDIEPGEEITITYSDAGLLHAERQERLQSVWGFKCTCSLCTAPPEVRNASDTRRLEIRNLQEEVLNLAQKGDFPGAVTTVERLFEVIEEEGLTEQMGDLYEIPARLYYHVGKLEKAREFTKLAMHELDGYGAPGPVGEERVRMLRSVLGKIEGEIQERNKGKEEEDGEESS</sequence>
<evidence type="ECO:0000256" key="10">
    <source>
        <dbReference type="ARBA" id="ARBA00023235"/>
    </source>
</evidence>
<dbReference type="CDD" id="cd20071">
    <property type="entry name" value="SET_SMYD"/>
    <property type="match status" value="1"/>
</dbReference>
<dbReference type="InterPro" id="IPR011990">
    <property type="entry name" value="TPR-like_helical_dom_sf"/>
</dbReference>
<evidence type="ECO:0000313" key="14">
    <source>
        <dbReference type="EMBL" id="KAK0624985.1"/>
    </source>
</evidence>
<dbReference type="PROSITE" id="PS50280">
    <property type="entry name" value="SET"/>
    <property type="match status" value="1"/>
</dbReference>
<dbReference type="SMART" id="SM00317">
    <property type="entry name" value="SET"/>
    <property type="match status" value="1"/>
</dbReference>
<dbReference type="SUPFAM" id="SSF82199">
    <property type="entry name" value="SET domain"/>
    <property type="match status" value="1"/>
</dbReference>
<dbReference type="InterPro" id="IPR001214">
    <property type="entry name" value="SET_dom"/>
</dbReference>
<evidence type="ECO:0000256" key="1">
    <source>
        <dbReference type="ARBA" id="ARBA00000757"/>
    </source>
</evidence>
<dbReference type="Gene3D" id="1.25.40.10">
    <property type="entry name" value="Tetratricopeptide repeat domain"/>
    <property type="match status" value="1"/>
</dbReference>
<evidence type="ECO:0000256" key="8">
    <source>
        <dbReference type="ARBA" id="ARBA00022723"/>
    </source>
</evidence>
<keyword evidence="9" id="KW-0862">Zinc</keyword>
<dbReference type="GO" id="GO:0005829">
    <property type="term" value="C:cytosol"/>
    <property type="evidence" value="ECO:0007669"/>
    <property type="project" value="TreeGrafter"/>
</dbReference>
<evidence type="ECO:0000256" key="12">
    <source>
        <dbReference type="ARBA" id="ARBA00030762"/>
    </source>
</evidence>
<comment type="pathway">
    <text evidence="4">Nucleotide-sugar biosynthesis; GDP-alpha-D-mannose biosynthesis; alpha-D-mannose 1-phosphate from D-fructose 6-phosphate: step 1/2.</text>
</comment>
<dbReference type="InterPro" id="IPR046457">
    <property type="entry name" value="PMI_typeI_cat"/>
</dbReference>
<dbReference type="PANTHER" id="PTHR10309">
    <property type="entry name" value="MANNOSE-6-PHOSPHATE ISOMERASE"/>
    <property type="match status" value="1"/>
</dbReference>
<dbReference type="InterPro" id="IPR001250">
    <property type="entry name" value="Man6P_Isoase-1"/>
</dbReference>
<dbReference type="CDD" id="cd07011">
    <property type="entry name" value="cupin_PMI_type_I_N"/>
    <property type="match status" value="1"/>
</dbReference>
<evidence type="ECO:0000256" key="5">
    <source>
        <dbReference type="ARBA" id="ARBA00010772"/>
    </source>
</evidence>
<dbReference type="Gene3D" id="2.60.120.10">
    <property type="entry name" value="Jelly Rolls"/>
    <property type="match status" value="2"/>
</dbReference>
<name>A0AA39X0G8_9PEZI</name>
<dbReference type="Pfam" id="PF20511">
    <property type="entry name" value="PMI_typeI_cat"/>
    <property type="match status" value="1"/>
</dbReference>
<comment type="catalytic activity">
    <reaction evidence="1">
        <text>D-mannose 6-phosphate = D-fructose 6-phosphate</text>
        <dbReference type="Rhea" id="RHEA:12356"/>
        <dbReference type="ChEBI" id="CHEBI:58735"/>
        <dbReference type="ChEBI" id="CHEBI:61527"/>
        <dbReference type="EC" id="5.3.1.8"/>
    </reaction>
</comment>
<dbReference type="InterPro" id="IPR016305">
    <property type="entry name" value="Mannose-6-P_Isomerase"/>
</dbReference>
<dbReference type="GO" id="GO:0005975">
    <property type="term" value="P:carbohydrate metabolic process"/>
    <property type="evidence" value="ECO:0007669"/>
    <property type="project" value="InterPro"/>
</dbReference>
<evidence type="ECO:0000256" key="7">
    <source>
        <dbReference type="ARBA" id="ARBA00018236"/>
    </source>
</evidence>
<comment type="similarity">
    <text evidence="5">Belongs to the mannose-6-phosphate isomerase type 1 family.</text>
</comment>